<proteinExistence type="predicted"/>
<protein>
    <recommendedName>
        <fullName evidence="4">DUF2238 domain-containing protein</fullName>
    </recommendedName>
</protein>
<gene>
    <name evidence="2" type="ORF">A2571_00135</name>
</gene>
<keyword evidence="1" id="KW-1133">Transmembrane helix</keyword>
<feature type="transmembrane region" description="Helical" evidence="1">
    <location>
        <begin position="31"/>
        <end position="53"/>
    </location>
</feature>
<name>A0A1G2QED6_9BACT</name>
<keyword evidence="1" id="KW-0472">Membrane</keyword>
<evidence type="ECO:0000313" key="3">
    <source>
        <dbReference type="Proteomes" id="UP000177043"/>
    </source>
</evidence>
<dbReference type="InterPro" id="IPR014509">
    <property type="entry name" value="YjdF-like"/>
</dbReference>
<dbReference type="AlphaFoldDB" id="A0A1G2QED6"/>
<evidence type="ECO:0000313" key="2">
    <source>
        <dbReference type="EMBL" id="OHA58783.1"/>
    </source>
</evidence>
<dbReference type="Proteomes" id="UP000177043">
    <property type="component" value="Unassembled WGS sequence"/>
</dbReference>
<dbReference type="EMBL" id="MHTJ01000002">
    <property type="protein sequence ID" value="OHA58783.1"/>
    <property type="molecule type" value="Genomic_DNA"/>
</dbReference>
<feature type="transmembrane region" description="Helical" evidence="1">
    <location>
        <begin position="97"/>
        <end position="118"/>
    </location>
</feature>
<feature type="transmembrane region" description="Helical" evidence="1">
    <location>
        <begin position="65"/>
        <end position="85"/>
    </location>
</feature>
<sequence length="175" mass="19716">MKLFPAEGFCFVYKSSFGYNIEVKILTSNRVLLGLTAGLVAISVTLSVMAYQNFWFWRLWWFDNVLHFISGTAAGLVFLTVYFMVARHKGQPIAPNWSEVLLAAVTSIFALGFIWELFEFSIDKYWSATIAVKQLAMIEIGFGDSVFDLLADLLGALVSARIFKSVFTENPNDEL</sequence>
<reference evidence="2 3" key="1">
    <citation type="journal article" date="2016" name="Nat. Commun.">
        <title>Thousands of microbial genomes shed light on interconnected biogeochemical processes in an aquifer system.</title>
        <authorList>
            <person name="Anantharaman K."/>
            <person name="Brown C.T."/>
            <person name="Hug L.A."/>
            <person name="Sharon I."/>
            <person name="Castelle C.J."/>
            <person name="Probst A.J."/>
            <person name="Thomas B.C."/>
            <person name="Singh A."/>
            <person name="Wilkins M.J."/>
            <person name="Karaoz U."/>
            <person name="Brodie E.L."/>
            <person name="Williams K.H."/>
            <person name="Hubbard S.S."/>
            <person name="Banfield J.F."/>
        </authorList>
    </citation>
    <scope>NUCLEOTIDE SEQUENCE [LARGE SCALE GENOMIC DNA]</scope>
</reference>
<comment type="caution">
    <text evidence="2">The sequence shown here is derived from an EMBL/GenBank/DDBJ whole genome shotgun (WGS) entry which is preliminary data.</text>
</comment>
<keyword evidence="1" id="KW-0812">Transmembrane</keyword>
<accession>A0A1G2QED6</accession>
<organism evidence="2 3">
    <name type="scientific">Candidatus Vogelbacteria bacterium RIFOXYD1_FULL_44_32</name>
    <dbReference type="NCBI Taxonomy" id="1802438"/>
    <lineage>
        <taxon>Bacteria</taxon>
        <taxon>Candidatus Vogeliibacteriota</taxon>
    </lineage>
</organism>
<evidence type="ECO:0008006" key="4">
    <source>
        <dbReference type="Google" id="ProtNLM"/>
    </source>
</evidence>
<dbReference type="Pfam" id="PF09997">
    <property type="entry name" value="DUF2238"/>
    <property type="match status" value="1"/>
</dbReference>
<evidence type="ECO:0000256" key="1">
    <source>
        <dbReference type="SAM" id="Phobius"/>
    </source>
</evidence>